<organism evidence="3 4">
    <name type="scientific">Zasmidium cellare</name>
    <name type="common">Wine cellar mold</name>
    <name type="synonym">Racodium cellare</name>
    <dbReference type="NCBI Taxonomy" id="395010"/>
    <lineage>
        <taxon>Eukaryota</taxon>
        <taxon>Fungi</taxon>
        <taxon>Dikarya</taxon>
        <taxon>Ascomycota</taxon>
        <taxon>Pezizomycotina</taxon>
        <taxon>Dothideomycetes</taxon>
        <taxon>Dothideomycetidae</taxon>
        <taxon>Mycosphaerellales</taxon>
        <taxon>Mycosphaerellaceae</taxon>
        <taxon>Zasmidium</taxon>
    </lineage>
</organism>
<evidence type="ECO:0000256" key="2">
    <source>
        <dbReference type="SAM" id="MobiDB-lite"/>
    </source>
</evidence>
<protein>
    <submittedName>
        <fullName evidence="3">Uncharacterized protein</fullName>
    </submittedName>
</protein>
<name>A0ABR0F575_ZASCE</name>
<proteinExistence type="predicted"/>
<dbReference type="Proteomes" id="UP001305779">
    <property type="component" value="Unassembled WGS sequence"/>
</dbReference>
<evidence type="ECO:0000256" key="1">
    <source>
        <dbReference type="SAM" id="Coils"/>
    </source>
</evidence>
<feature type="compositionally biased region" description="Basic residues" evidence="2">
    <location>
        <begin position="104"/>
        <end position="114"/>
    </location>
</feature>
<accession>A0ABR0F575</accession>
<keyword evidence="1" id="KW-0175">Coiled coil</keyword>
<feature type="coiled-coil region" evidence="1">
    <location>
        <begin position="50"/>
        <end position="77"/>
    </location>
</feature>
<reference evidence="3 4" key="1">
    <citation type="journal article" date="2023" name="G3 (Bethesda)">
        <title>A chromosome-level genome assembly of Zasmidium syzygii isolated from banana leaves.</title>
        <authorList>
            <person name="van Westerhoven A.C."/>
            <person name="Mehrabi R."/>
            <person name="Talebi R."/>
            <person name="Steentjes M.B.F."/>
            <person name="Corcolon B."/>
            <person name="Chong P.A."/>
            <person name="Kema G.H.J."/>
            <person name="Seidl M.F."/>
        </authorList>
    </citation>
    <scope>NUCLEOTIDE SEQUENCE [LARGE SCALE GENOMIC DNA]</scope>
    <source>
        <strain evidence="3 4">P124</strain>
    </source>
</reference>
<sequence length="263" mass="29782">MSDNDESFGQALRCGQLFEMEKVDFGPLYLPETLSHIRFHDRERANLDFKAKLREGRDAALKEKRKAENRKARQKQISNAKAKIVAKARADRAAEKLVAQHGGNRTRRKARVGAHAHDEKKAQTHDKHGFGKTTSSSAVIKVKRREKKEHVKTLRTRTEKECNEQLKTAQNDSYLATASAIAYENSQKFLMGSSGNVSLSTQTRALSKESEAKKWIESQNTTPAYRERARLERKGVYVSESSPEWDSLILTTRAKIIEEAGLN</sequence>
<evidence type="ECO:0000313" key="3">
    <source>
        <dbReference type="EMBL" id="KAK4508805.1"/>
    </source>
</evidence>
<feature type="compositionally biased region" description="Basic and acidic residues" evidence="2">
    <location>
        <begin position="115"/>
        <end position="129"/>
    </location>
</feature>
<keyword evidence="4" id="KW-1185">Reference proteome</keyword>
<evidence type="ECO:0000313" key="4">
    <source>
        <dbReference type="Proteomes" id="UP001305779"/>
    </source>
</evidence>
<dbReference type="EMBL" id="JAXOVC010000001">
    <property type="protein sequence ID" value="KAK4508805.1"/>
    <property type="molecule type" value="Genomic_DNA"/>
</dbReference>
<feature type="region of interest" description="Disordered" evidence="2">
    <location>
        <begin position="99"/>
        <end position="137"/>
    </location>
</feature>
<gene>
    <name evidence="3" type="ORF">PRZ48_002544</name>
</gene>
<comment type="caution">
    <text evidence="3">The sequence shown here is derived from an EMBL/GenBank/DDBJ whole genome shotgun (WGS) entry which is preliminary data.</text>
</comment>